<feature type="domain" description="RPN1 N-terminal" evidence="1">
    <location>
        <begin position="23"/>
        <end position="104"/>
    </location>
</feature>
<dbReference type="Pfam" id="PF17781">
    <property type="entry name" value="RPN1_RPN2_N"/>
    <property type="match status" value="1"/>
</dbReference>
<gene>
    <name evidence="2" type="ORF">L195_g036220</name>
</gene>
<dbReference type="InterPro" id="IPR040892">
    <property type="entry name" value="RPN1_N"/>
</dbReference>
<keyword evidence="2" id="KW-0647">Proteasome</keyword>
<organism evidence="2 3">
    <name type="scientific">Trifolium pratense</name>
    <name type="common">Red clover</name>
    <dbReference type="NCBI Taxonomy" id="57577"/>
    <lineage>
        <taxon>Eukaryota</taxon>
        <taxon>Viridiplantae</taxon>
        <taxon>Streptophyta</taxon>
        <taxon>Embryophyta</taxon>
        <taxon>Tracheophyta</taxon>
        <taxon>Spermatophyta</taxon>
        <taxon>Magnoliopsida</taxon>
        <taxon>eudicotyledons</taxon>
        <taxon>Gunneridae</taxon>
        <taxon>Pentapetalae</taxon>
        <taxon>rosids</taxon>
        <taxon>fabids</taxon>
        <taxon>Fabales</taxon>
        <taxon>Fabaceae</taxon>
        <taxon>Papilionoideae</taxon>
        <taxon>50 kb inversion clade</taxon>
        <taxon>NPAAA clade</taxon>
        <taxon>Hologalegina</taxon>
        <taxon>IRL clade</taxon>
        <taxon>Trifolieae</taxon>
        <taxon>Trifolium</taxon>
    </lineage>
</organism>
<evidence type="ECO:0000259" key="1">
    <source>
        <dbReference type="Pfam" id="PF17781"/>
    </source>
</evidence>
<sequence>MAKNKMVQIEDLSDEDLALKEQLQLYVERVQDSDPQLQKLALQNIRHEIRNSTSSMTSVPKPLKFLRPHYVTLKTYYEQTMMAESDVKEYLADILSVLAMSAPGDEEEL</sequence>
<dbReference type="ExpressionAtlas" id="A0A2K3LNZ0">
    <property type="expression patterns" value="baseline"/>
</dbReference>
<dbReference type="STRING" id="57577.A0A2K3LNZ0"/>
<feature type="non-terminal residue" evidence="2">
    <location>
        <position position="109"/>
    </location>
</feature>
<dbReference type="EMBL" id="ASHM01037516">
    <property type="protein sequence ID" value="PNX80223.1"/>
    <property type="molecule type" value="Genomic_DNA"/>
</dbReference>
<reference evidence="2 3" key="1">
    <citation type="journal article" date="2014" name="Am. J. Bot.">
        <title>Genome assembly and annotation for red clover (Trifolium pratense; Fabaceae).</title>
        <authorList>
            <person name="Istvanek J."/>
            <person name="Jaros M."/>
            <person name="Krenek A."/>
            <person name="Repkova J."/>
        </authorList>
    </citation>
    <scope>NUCLEOTIDE SEQUENCE [LARGE SCALE GENOMIC DNA]</scope>
    <source>
        <strain evidence="3">cv. Tatra</strain>
        <tissue evidence="2">Young leaves</tissue>
    </source>
</reference>
<evidence type="ECO:0000313" key="3">
    <source>
        <dbReference type="Proteomes" id="UP000236291"/>
    </source>
</evidence>
<dbReference type="GO" id="GO:0000502">
    <property type="term" value="C:proteasome complex"/>
    <property type="evidence" value="ECO:0007669"/>
    <property type="project" value="UniProtKB-KW"/>
</dbReference>
<evidence type="ECO:0000313" key="2">
    <source>
        <dbReference type="EMBL" id="PNX80223.1"/>
    </source>
</evidence>
<reference evidence="2 3" key="2">
    <citation type="journal article" date="2017" name="Front. Plant Sci.">
        <title>Gene Classification and Mining of Molecular Markers Useful in Red Clover (Trifolium pratense) Breeding.</title>
        <authorList>
            <person name="Istvanek J."/>
            <person name="Dluhosova J."/>
            <person name="Dluhos P."/>
            <person name="Patkova L."/>
            <person name="Nedelnik J."/>
            <person name="Repkova J."/>
        </authorList>
    </citation>
    <scope>NUCLEOTIDE SEQUENCE [LARGE SCALE GENOMIC DNA]</scope>
    <source>
        <strain evidence="3">cv. Tatra</strain>
        <tissue evidence="2">Young leaves</tissue>
    </source>
</reference>
<dbReference type="Proteomes" id="UP000236291">
    <property type="component" value="Unassembled WGS sequence"/>
</dbReference>
<name>A0A2K3LNZ0_TRIPR</name>
<dbReference type="AlphaFoldDB" id="A0A2K3LNZ0"/>
<accession>A0A2K3LNZ0</accession>
<protein>
    <submittedName>
        <fullName evidence="2">26S proteasome non-ATPase regulatory subunit 2 1a-like protein</fullName>
    </submittedName>
</protein>
<proteinExistence type="predicted"/>
<comment type="caution">
    <text evidence="2">The sequence shown here is derived from an EMBL/GenBank/DDBJ whole genome shotgun (WGS) entry which is preliminary data.</text>
</comment>